<dbReference type="PANTHER" id="PTHR43735:SF24">
    <property type="entry name" value="NUCLEOTIDE-DISULPHIDE OXIDOREDUCTASE AMID-LIKE, PUTATIVE (AFU_ORTHOLOGUE AFUA_1G17180)-RELATED"/>
    <property type="match status" value="1"/>
</dbReference>
<comment type="caution">
    <text evidence="1">The sequence shown here is derived from an EMBL/GenBank/DDBJ whole genome shotgun (WGS) entry which is preliminary data.</text>
</comment>
<gene>
    <name evidence="1" type="ORF">QQX98_007874</name>
</gene>
<dbReference type="InterPro" id="IPR036188">
    <property type="entry name" value="FAD/NAD-bd_sf"/>
</dbReference>
<dbReference type="Proteomes" id="UP001498476">
    <property type="component" value="Unassembled WGS sequence"/>
</dbReference>
<dbReference type="SUPFAM" id="SSF51905">
    <property type="entry name" value="FAD/NAD(P)-binding domain"/>
    <property type="match status" value="1"/>
</dbReference>
<evidence type="ECO:0000313" key="2">
    <source>
        <dbReference type="Proteomes" id="UP001498476"/>
    </source>
</evidence>
<sequence>MLAKRAIAVNFDSSNKFIVDFTDGTQVSAGHVIWAISNPTPSTGYLPSRYLNDKGYVNVTTALNFKEGDSTLTQHFAVGDIVSFDGIRRCSPAMQTGYYAAVNIYVQMVADPPNDKPDLKHFNGFPQLFRYAFGNQAVLWGPDEGMVFGEEPRRAVFEDDLCLRKCWNYMSLGNVR</sequence>
<dbReference type="EMBL" id="JAZAVJ010000134">
    <property type="protein sequence ID" value="KAK7413286.1"/>
    <property type="molecule type" value="Genomic_DNA"/>
</dbReference>
<name>A0ABR1GWU7_9HYPO</name>
<accession>A0ABR1GWU7</accession>
<evidence type="ECO:0000313" key="1">
    <source>
        <dbReference type="EMBL" id="KAK7413286.1"/>
    </source>
</evidence>
<reference evidence="1 2" key="1">
    <citation type="journal article" date="2025" name="Microbiol. Resour. Announc.">
        <title>Draft genome sequences for Neonectria magnoliae and Neonectria punicea, canker pathogens of Liriodendron tulipifera and Acer saccharum in West Virginia.</title>
        <authorList>
            <person name="Petronek H.M."/>
            <person name="Kasson M.T."/>
            <person name="Metheny A.M."/>
            <person name="Stauder C.M."/>
            <person name="Lovett B."/>
            <person name="Lynch S.C."/>
            <person name="Garnas J.R."/>
            <person name="Kasson L.R."/>
            <person name="Stajich J.E."/>
        </authorList>
    </citation>
    <scope>NUCLEOTIDE SEQUENCE [LARGE SCALE GENOMIC DNA]</scope>
    <source>
        <strain evidence="1 2">NRRL 64653</strain>
    </source>
</reference>
<proteinExistence type="predicted"/>
<dbReference type="PANTHER" id="PTHR43735">
    <property type="entry name" value="APOPTOSIS-INDUCING FACTOR 1"/>
    <property type="match status" value="1"/>
</dbReference>
<protein>
    <submittedName>
        <fullName evidence="1">Uncharacterized protein</fullName>
    </submittedName>
</protein>
<organism evidence="1 2">
    <name type="scientific">Neonectria punicea</name>
    <dbReference type="NCBI Taxonomy" id="979145"/>
    <lineage>
        <taxon>Eukaryota</taxon>
        <taxon>Fungi</taxon>
        <taxon>Dikarya</taxon>
        <taxon>Ascomycota</taxon>
        <taxon>Pezizomycotina</taxon>
        <taxon>Sordariomycetes</taxon>
        <taxon>Hypocreomycetidae</taxon>
        <taxon>Hypocreales</taxon>
        <taxon>Nectriaceae</taxon>
        <taxon>Neonectria</taxon>
    </lineage>
</organism>
<keyword evidence="2" id="KW-1185">Reference proteome</keyword>